<dbReference type="GO" id="GO:0051539">
    <property type="term" value="F:4 iron, 4 sulfur cluster binding"/>
    <property type="evidence" value="ECO:0007669"/>
    <property type="project" value="UniProtKB-KW"/>
</dbReference>
<dbReference type="Pfam" id="PF13183">
    <property type="entry name" value="Fer4_8"/>
    <property type="match status" value="1"/>
</dbReference>
<dbReference type="PROSITE" id="PS00198">
    <property type="entry name" value="4FE4S_FER_1"/>
    <property type="match status" value="1"/>
</dbReference>
<sequence length="242" mass="27500">MEITLKVQRFNPDIDKAPYYQTYTVAADPNERLLDALMQVKRFQDGSLGFRKSCAHGVCGSDAMRINGKDGLACKTLIREVAEKDGDTVTVEPLRYLPVQRDLIVDQSAFFKKYRSVRPFLINDEPVDAKERIQSQDERMRFDDTTNCILCASCYSACPVLEDNPAFLGPAAIAQAYRFNADTRDRGFDQRLAVLDLPDGVWPCQNHFQCTRSCPRGILITKRINQTKRMLEAHEQKAPSEK</sequence>
<evidence type="ECO:0000256" key="6">
    <source>
        <dbReference type="ARBA" id="ARBA00022723"/>
    </source>
</evidence>
<evidence type="ECO:0000256" key="4">
    <source>
        <dbReference type="ARBA" id="ARBA00022532"/>
    </source>
</evidence>
<dbReference type="InterPro" id="IPR017896">
    <property type="entry name" value="4Fe4S_Fe-S-bd"/>
</dbReference>
<evidence type="ECO:0000259" key="13">
    <source>
        <dbReference type="PROSITE" id="PS51085"/>
    </source>
</evidence>
<dbReference type="InterPro" id="IPR012675">
    <property type="entry name" value="Beta-grasp_dom_sf"/>
</dbReference>
<dbReference type="Proteomes" id="UP000427906">
    <property type="component" value="Chromosome"/>
</dbReference>
<protein>
    <recommendedName>
        <fullName evidence="12">Fumarate reductase iron-sulfur subunit</fullName>
        <ecNumber evidence="12">1.3.5.1</ecNumber>
    </recommendedName>
</protein>
<dbReference type="RefSeq" id="WP_155319717.1">
    <property type="nucleotide sequence ID" value="NZ_AP021874.1"/>
</dbReference>
<evidence type="ECO:0000256" key="10">
    <source>
        <dbReference type="ARBA" id="ARBA00023291"/>
    </source>
</evidence>
<dbReference type="CDD" id="cd00207">
    <property type="entry name" value="fer2"/>
    <property type="match status" value="1"/>
</dbReference>
<dbReference type="PANTHER" id="PTHR11921:SF29">
    <property type="entry name" value="SUCCINATE DEHYDROGENASE [UBIQUINONE] IRON-SULFUR SUBUNIT, MITOCHONDRIAL"/>
    <property type="match status" value="1"/>
</dbReference>
<gene>
    <name evidence="15" type="ORF">DSCA_58800</name>
</gene>
<dbReference type="PROSITE" id="PS51085">
    <property type="entry name" value="2FE2S_FER_2"/>
    <property type="match status" value="1"/>
</dbReference>
<dbReference type="EMBL" id="AP021874">
    <property type="protein sequence ID" value="BBO71950.1"/>
    <property type="molecule type" value="Genomic_DNA"/>
</dbReference>
<dbReference type="PROSITE" id="PS51379">
    <property type="entry name" value="4FE4S_FER_2"/>
    <property type="match status" value="1"/>
</dbReference>
<dbReference type="Gene3D" id="1.10.1060.10">
    <property type="entry name" value="Alpha-helical ferredoxin"/>
    <property type="match status" value="1"/>
</dbReference>
<evidence type="ECO:0000256" key="1">
    <source>
        <dbReference type="ARBA" id="ARBA00004894"/>
    </source>
</evidence>
<comment type="cofactor">
    <cofactor evidence="12">
        <name>[2Fe-2S] cluster</name>
        <dbReference type="ChEBI" id="CHEBI:190135"/>
    </cofactor>
    <text evidence="12">Binds 1 [2Fe-2S] cluster.</text>
</comment>
<comment type="pathway">
    <text evidence="1">Carbohydrate metabolism; tricarboxylic acid cycle; fumarate from succinate (bacterial route): step 1/1.</text>
</comment>
<keyword evidence="16" id="KW-1185">Reference proteome</keyword>
<evidence type="ECO:0000256" key="11">
    <source>
        <dbReference type="ARBA" id="ARBA00066269"/>
    </source>
</evidence>
<dbReference type="Pfam" id="PF13085">
    <property type="entry name" value="Fer2_3"/>
    <property type="match status" value="1"/>
</dbReference>
<dbReference type="GO" id="GO:0051537">
    <property type="term" value="F:2 iron, 2 sulfur cluster binding"/>
    <property type="evidence" value="ECO:0007669"/>
    <property type="project" value="UniProtKB-KW"/>
</dbReference>
<dbReference type="InterPro" id="IPR036010">
    <property type="entry name" value="2Fe-2S_ferredoxin-like_sf"/>
</dbReference>
<dbReference type="InterPro" id="IPR017900">
    <property type="entry name" value="4Fe4S_Fe_S_CS"/>
</dbReference>
<dbReference type="Gene3D" id="3.10.20.30">
    <property type="match status" value="1"/>
</dbReference>
<dbReference type="EC" id="1.3.5.1" evidence="12"/>
<evidence type="ECO:0000256" key="7">
    <source>
        <dbReference type="ARBA" id="ARBA00023002"/>
    </source>
</evidence>
<dbReference type="NCBIfam" id="TIGR00384">
    <property type="entry name" value="dhsB"/>
    <property type="match status" value="1"/>
</dbReference>
<evidence type="ECO:0000313" key="16">
    <source>
        <dbReference type="Proteomes" id="UP000427906"/>
    </source>
</evidence>
<dbReference type="InterPro" id="IPR001041">
    <property type="entry name" value="2Fe-2S_ferredoxin-type"/>
</dbReference>
<dbReference type="GO" id="GO:0008177">
    <property type="term" value="F:succinate dehydrogenase (quinone) activity"/>
    <property type="evidence" value="ECO:0007669"/>
    <property type="project" value="UniProtKB-EC"/>
</dbReference>
<evidence type="ECO:0000259" key="14">
    <source>
        <dbReference type="PROSITE" id="PS51379"/>
    </source>
</evidence>
<keyword evidence="6 12" id="KW-0479">Metal-binding</keyword>
<dbReference type="PANTHER" id="PTHR11921">
    <property type="entry name" value="SUCCINATE DEHYDROGENASE IRON-SULFUR PROTEIN"/>
    <property type="match status" value="1"/>
</dbReference>
<keyword evidence="7" id="KW-0560">Oxidoreductase</keyword>
<dbReference type="GO" id="GO:0009055">
    <property type="term" value="F:electron transfer activity"/>
    <property type="evidence" value="ECO:0007669"/>
    <property type="project" value="InterPro"/>
</dbReference>
<keyword evidence="9 12" id="KW-0411">Iron-sulfur</keyword>
<evidence type="ECO:0000256" key="9">
    <source>
        <dbReference type="ARBA" id="ARBA00023014"/>
    </source>
</evidence>
<keyword evidence="10 12" id="KW-0003">3Fe-4S</keyword>
<dbReference type="GO" id="GO:0022904">
    <property type="term" value="P:respiratory electron transport chain"/>
    <property type="evidence" value="ECO:0007669"/>
    <property type="project" value="TreeGrafter"/>
</dbReference>
<keyword evidence="4" id="KW-0816">Tricarboxylic acid cycle</keyword>
<accession>A0A5K7YUH7</accession>
<evidence type="ECO:0000256" key="3">
    <source>
        <dbReference type="ARBA" id="ARBA00022485"/>
    </source>
</evidence>
<dbReference type="InterPro" id="IPR050573">
    <property type="entry name" value="SDH/FRD_Iron-Sulfur"/>
</dbReference>
<evidence type="ECO:0000256" key="5">
    <source>
        <dbReference type="ARBA" id="ARBA00022714"/>
    </source>
</evidence>
<dbReference type="OrthoDB" id="9804391at2"/>
<evidence type="ECO:0000313" key="15">
    <source>
        <dbReference type="EMBL" id="BBO71950.1"/>
    </source>
</evidence>
<dbReference type="AlphaFoldDB" id="A0A5K7YUH7"/>
<organism evidence="15 16">
    <name type="scientific">Desulfosarcina alkanivorans</name>
    <dbReference type="NCBI Taxonomy" id="571177"/>
    <lineage>
        <taxon>Bacteria</taxon>
        <taxon>Pseudomonadati</taxon>
        <taxon>Thermodesulfobacteriota</taxon>
        <taxon>Desulfobacteria</taxon>
        <taxon>Desulfobacterales</taxon>
        <taxon>Desulfosarcinaceae</taxon>
        <taxon>Desulfosarcina</taxon>
    </lineage>
</organism>
<dbReference type="SUPFAM" id="SSF54292">
    <property type="entry name" value="2Fe-2S ferredoxin-like"/>
    <property type="match status" value="1"/>
</dbReference>
<feature type="domain" description="2Fe-2S ferredoxin-type" evidence="13">
    <location>
        <begin position="1"/>
        <end position="95"/>
    </location>
</feature>
<dbReference type="NCBIfam" id="NF004616">
    <property type="entry name" value="PRK05950.1"/>
    <property type="match status" value="1"/>
</dbReference>
<proteinExistence type="inferred from homology"/>
<keyword evidence="5 12" id="KW-0001">2Fe-2S</keyword>
<keyword evidence="8 12" id="KW-0408">Iron</keyword>
<evidence type="ECO:0000256" key="8">
    <source>
        <dbReference type="ARBA" id="ARBA00023004"/>
    </source>
</evidence>
<name>A0A5K7YUH7_9BACT</name>
<comment type="catalytic activity">
    <reaction evidence="12">
        <text>a menaquinone + succinate = a menaquinol + fumarate</text>
        <dbReference type="Rhea" id="RHEA:27834"/>
        <dbReference type="Rhea" id="RHEA-COMP:9537"/>
        <dbReference type="Rhea" id="RHEA-COMP:9539"/>
        <dbReference type="ChEBI" id="CHEBI:16374"/>
        <dbReference type="ChEBI" id="CHEBI:18151"/>
        <dbReference type="ChEBI" id="CHEBI:29806"/>
        <dbReference type="ChEBI" id="CHEBI:30031"/>
        <dbReference type="EC" id="1.3.5.1"/>
    </reaction>
</comment>
<dbReference type="InterPro" id="IPR025192">
    <property type="entry name" value="Succ_DH/fum_Rdtase_N"/>
</dbReference>
<comment type="similarity">
    <text evidence="2 12">Belongs to the succinate dehydrogenase/fumarate reductase iron-sulfur protein family.</text>
</comment>
<dbReference type="InterPro" id="IPR009051">
    <property type="entry name" value="Helical_ferredxn"/>
</dbReference>
<keyword evidence="3 12" id="KW-0004">4Fe-4S</keyword>
<dbReference type="KEGG" id="dalk:DSCA_58800"/>
<evidence type="ECO:0000256" key="12">
    <source>
        <dbReference type="RuleBase" id="RU361237"/>
    </source>
</evidence>
<comment type="cofactor">
    <cofactor evidence="12">
        <name>[3Fe-4S] cluster</name>
        <dbReference type="ChEBI" id="CHEBI:21137"/>
    </cofactor>
    <text evidence="12">Binds 1 [3Fe-4S] cluster.</text>
</comment>
<dbReference type="GO" id="GO:0051538">
    <property type="term" value="F:3 iron, 4 sulfur cluster binding"/>
    <property type="evidence" value="ECO:0007669"/>
    <property type="project" value="UniProtKB-KW"/>
</dbReference>
<reference evidence="15 16" key="1">
    <citation type="submission" date="2019-11" db="EMBL/GenBank/DDBJ databases">
        <title>Comparative genomics of hydrocarbon-degrading Desulfosarcina strains.</title>
        <authorList>
            <person name="Watanabe M."/>
            <person name="Kojima H."/>
            <person name="Fukui M."/>
        </authorList>
    </citation>
    <scope>NUCLEOTIDE SEQUENCE [LARGE SCALE GENOMIC DNA]</scope>
    <source>
        <strain evidence="15 16">PL12</strain>
    </source>
</reference>
<evidence type="ECO:0000256" key="2">
    <source>
        <dbReference type="ARBA" id="ARBA00009433"/>
    </source>
</evidence>
<feature type="domain" description="4Fe-4S ferredoxin-type" evidence="14">
    <location>
        <begin position="138"/>
        <end position="170"/>
    </location>
</feature>
<dbReference type="GO" id="GO:0046872">
    <property type="term" value="F:metal ion binding"/>
    <property type="evidence" value="ECO:0007669"/>
    <property type="project" value="UniProtKB-KW"/>
</dbReference>
<dbReference type="InterPro" id="IPR004489">
    <property type="entry name" value="Succ_DH/fum_Rdtase_Fe-S"/>
</dbReference>
<dbReference type="GO" id="GO:0006099">
    <property type="term" value="P:tricarboxylic acid cycle"/>
    <property type="evidence" value="ECO:0007669"/>
    <property type="project" value="UniProtKB-KW"/>
</dbReference>
<comment type="subunit">
    <text evidence="11">Part of an enzyme complex containing three subunits: a flavoprotein (frdA), an iron-sulfur protein (frdB), and diheme cytochrome b (frdC).</text>
</comment>
<dbReference type="FunFam" id="1.10.1060.10:FF:000003">
    <property type="entry name" value="Succinate dehydrogenase iron-sulfur subunit"/>
    <property type="match status" value="1"/>
</dbReference>
<dbReference type="SUPFAM" id="SSF46548">
    <property type="entry name" value="alpha-helical ferredoxin"/>
    <property type="match status" value="1"/>
</dbReference>
<comment type="cofactor">
    <cofactor evidence="12">
        <name>[4Fe-4S] cluster</name>
        <dbReference type="ChEBI" id="CHEBI:49883"/>
    </cofactor>
    <text evidence="12">Binds 1 [4Fe-4S] cluster.</text>
</comment>